<evidence type="ECO:0000313" key="2">
    <source>
        <dbReference type="Proteomes" id="UP000435837"/>
    </source>
</evidence>
<accession>A0A640S8F0</accession>
<name>A0A640S8F0_9ACTN</name>
<proteinExistence type="predicted"/>
<dbReference type="RefSeq" id="WP_159476732.1">
    <property type="nucleotide sequence ID" value="NZ_BAAATH010000005.1"/>
</dbReference>
<evidence type="ECO:0000313" key="1">
    <source>
        <dbReference type="EMBL" id="GFE07327.1"/>
    </source>
</evidence>
<dbReference type="Proteomes" id="UP000435837">
    <property type="component" value="Unassembled WGS sequence"/>
</dbReference>
<dbReference type="InterPro" id="IPR011051">
    <property type="entry name" value="RmlC_Cupin_sf"/>
</dbReference>
<gene>
    <name evidence="1" type="ORF">Scani_35950</name>
</gene>
<dbReference type="AlphaFoldDB" id="A0A640S8F0"/>
<sequence length="221" mass="23984">MDYRMLERTIGQGGETAVLFGAAVAALEDVTSGRRELRAVYHPLGFFCLPVLRDGDEGVCVHVFEPGTSDRVELTTSPVHCHSWELTSFVLYGEVGNLRSRVCQDPVQPTHRVFQVHSSPSGVDEIQPTSRLVRCEPGPEQTSARGQVYRLPAGAFHSTVVPSGSTAATLVLGRSLPRHSDLSLGPVDGTGHRVVRQTCDAAQTARTARSALRRIHGQHPE</sequence>
<dbReference type="EMBL" id="BLIN01000005">
    <property type="protein sequence ID" value="GFE07327.1"/>
    <property type="molecule type" value="Genomic_DNA"/>
</dbReference>
<dbReference type="SUPFAM" id="SSF51182">
    <property type="entry name" value="RmlC-like cupins"/>
    <property type="match status" value="1"/>
</dbReference>
<reference evidence="1 2" key="1">
    <citation type="submission" date="2019-12" db="EMBL/GenBank/DDBJ databases">
        <title>Whole genome shotgun sequence of Streptomyces caniferus NBRC 15389.</title>
        <authorList>
            <person name="Ichikawa N."/>
            <person name="Kimura A."/>
            <person name="Kitahashi Y."/>
            <person name="Komaki H."/>
            <person name="Tamura T."/>
        </authorList>
    </citation>
    <scope>NUCLEOTIDE SEQUENCE [LARGE SCALE GENOMIC DNA]</scope>
    <source>
        <strain evidence="1 2">NBRC 15389</strain>
    </source>
</reference>
<comment type="caution">
    <text evidence="1">The sequence shown here is derived from an EMBL/GenBank/DDBJ whole genome shotgun (WGS) entry which is preliminary data.</text>
</comment>
<dbReference type="OrthoDB" id="4557078at2"/>
<dbReference type="GeneID" id="96633122"/>
<organism evidence="1 2">
    <name type="scientific">Streptomyces caniferus</name>
    <dbReference type="NCBI Taxonomy" id="285557"/>
    <lineage>
        <taxon>Bacteria</taxon>
        <taxon>Bacillati</taxon>
        <taxon>Actinomycetota</taxon>
        <taxon>Actinomycetes</taxon>
        <taxon>Kitasatosporales</taxon>
        <taxon>Streptomycetaceae</taxon>
        <taxon>Streptomyces</taxon>
    </lineage>
</organism>
<evidence type="ECO:0008006" key="3">
    <source>
        <dbReference type="Google" id="ProtNLM"/>
    </source>
</evidence>
<protein>
    <recommendedName>
        <fullName evidence="3">Cupin</fullName>
    </recommendedName>
</protein>